<accession>A0A7K3TIW5</accession>
<evidence type="ECO:0000313" key="3">
    <source>
        <dbReference type="Proteomes" id="UP000469763"/>
    </source>
</evidence>
<dbReference type="InterPro" id="IPR050764">
    <property type="entry name" value="CbbQ/NirQ/NorQ/GpvN"/>
</dbReference>
<dbReference type="AlphaFoldDB" id="A0A7K3TIW5"/>
<sequence>MRTLRPVVDAARLEALRGVIARIHCDDRVLAYVVRLVEATRHRDDLAAGASIRGALALLRCARAMAAAEGRAYVTPSDVSALAVPALAHRVMLGTAAAFDGVTAADAVAAVLRDVPAPTGEAS</sequence>
<dbReference type="Pfam" id="PF17863">
    <property type="entry name" value="AAA_lid_2"/>
    <property type="match status" value="1"/>
</dbReference>
<dbReference type="Gene3D" id="1.10.8.80">
    <property type="entry name" value="Magnesium chelatase subunit I, C-Terminal domain"/>
    <property type="match status" value="1"/>
</dbReference>
<keyword evidence="3" id="KW-1185">Reference proteome</keyword>
<dbReference type="SUPFAM" id="SSF52540">
    <property type="entry name" value="P-loop containing nucleoside triphosphate hydrolases"/>
    <property type="match status" value="1"/>
</dbReference>
<reference evidence="2 3" key="1">
    <citation type="submission" date="2019-10" db="EMBL/GenBank/DDBJ databases">
        <title>Bifidobacterium from non-human primates.</title>
        <authorList>
            <person name="Modesto M."/>
        </authorList>
    </citation>
    <scope>NUCLEOTIDE SEQUENCE [LARGE SCALE GENOMIC DNA]</scope>
    <source>
        <strain evidence="2 3">TREC</strain>
    </source>
</reference>
<organism evidence="2 3">
    <name type="scientific">Bifidobacterium avesanii</name>
    <dbReference type="NCBI Taxonomy" id="1798157"/>
    <lineage>
        <taxon>Bacteria</taxon>
        <taxon>Bacillati</taxon>
        <taxon>Actinomycetota</taxon>
        <taxon>Actinomycetes</taxon>
        <taxon>Bifidobacteriales</taxon>
        <taxon>Bifidobacteriaceae</taxon>
        <taxon>Bifidobacterium</taxon>
    </lineage>
</organism>
<protein>
    <recommendedName>
        <fullName evidence="1">ChlI/MoxR AAA lid domain-containing protein</fullName>
    </recommendedName>
</protein>
<dbReference type="InterPro" id="IPR041628">
    <property type="entry name" value="ChlI/MoxR_AAA_lid"/>
</dbReference>
<dbReference type="EMBL" id="WHZY01000007">
    <property type="protein sequence ID" value="NEG78540.1"/>
    <property type="molecule type" value="Genomic_DNA"/>
</dbReference>
<evidence type="ECO:0000313" key="2">
    <source>
        <dbReference type="EMBL" id="NEG78540.1"/>
    </source>
</evidence>
<dbReference type="RefSeq" id="WP_163200951.1">
    <property type="nucleotide sequence ID" value="NZ_WBSN01000006.1"/>
</dbReference>
<comment type="caution">
    <text evidence="2">The sequence shown here is derived from an EMBL/GenBank/DDBJ whole genome shotgun (WGS) entry which is preliminary data.</text>
</comment>
<proteinExistence type="predicted"/>
<evidence type="ECO:0000259" key="1">
    <source>
        <dbReference type="Pfam" id="PF17863"/>
    </source>
</evidence>
<dbReference type="PANTHER" id="PTHR42759">
    <property type="entry name" value="MOXR FAMILY PROTEIN"/>
    <property type="match status" value="1"/>
</dbReference>
<name>A0A7K3TIW5_9BIFI</name>
<gene>
    <name evidence="2" type="ORF">GFD22_06075</name>
</gene>
<dbReference type="PANTHER" id="PTHR42759:SF5">
    <property type="entry name" value="METHANOL DEHYDROGENASE REGULATOR"/>
    <property type="match status" value="1"/>
</dbReference>
<feature type="domain" description="ChlI/MoxR AAA lid" evidence="1">
    <location>
        <begin position="39"/>
        <end position="108"/>
    </location>
</feature>
<dbReference type="InterPro" id="IPR027417">
    <property type="entry name" value="P-loop_NTPase"/>
</dbReference>
<dbReference type="Proteomes" id="UP000469763">
    <property type="component" value="Unassembled WGS sequence"/>
</dbReference>